<sequence length="88" mass="9553">MSRTALTDAAAELETAASHADGERRERIEGQAEALTTLADRERGPDQGRLDRHMNVLRELAGSDDEATPHVEAALEHVTEYRSTVGGI</sequence>
<evidence type="ECO:0000313" key="3">
    <source>
        <dbReference type="Proteomes" id="UP000451471"/>
    </source>
</evidence>
<proteinExistence type="predicted"/>
<dbReference type="InterPro" id="IPR055975">
    <property type="entry name" value="DUF7553"/>
</dbReference>
<keyword evidence="3" id="KW-1185">Reference proteome</keyword>
<comment type="caution">
    <text evidence="2">The sequence shown here is derived from an EMBL/GenBank/DDBJ whole genome shotgun (WGS) entry which is preliminary data.</text>
</comment>
<feature type="region of interest" description="Disordered" evidence="1">
    <location>
        <begin position="1"/>
        <end position="26"/>
    </location>
</feature>
<dbReference type="EMBL" id="WSZK01000001">
    <property type="protein sequence ID" value="MWG33008.1"/>
    <property type="molecule type" value="Genomic_DNA"/>
</dbReference>
<accession>A0A6B0GN62</accession>
<gene>
    <name evidence="2" type="ORF">GQS65_00640</name>
</gene>
<name>A0A6B0GN62_9EURY</name>
<evidence type="ECO:0000256" key="1">
    <source>
        <dbReference type="SAM" id="MobiDB-lite"/>
    </source>
</evidence>
<evidence type="ECO:0000313" key="2">
    <source>
        <dbReference type="EMBL" id="MWG33008.1"/>
    </source>
</evidence>
<dbReference type="AlphaFoldDB" id="A0A6B0GN62"/>
<reference evidence="2 3" key="1">
    <citation type="submission" date="2019-12" db="EMBL/GenBank/DDBJ databases">
        <title>Halocatena pleomorpha gen. nov. sp. nov., an extremely halophilic archaeon of family Halobacteriaceae isolated from saltpan soil.</title>
        <authorList>
            <person name="Pal Y."/>
            <person name="Verma A."/>
            <person name="Krishnamurthi S."/>
            <person name="Kumar P."/>
        </authorList>
    </citation>
    <scope>NUCLEOTIDE SEQUENCE [LARGE SCALE GENOMIC DNA]</scope>
    <source>
        <strain evidence="2 3">JCM 16495</strain>
    </source>
</reference>
<feature type="compositionally biased region" description="Low complexity" evidence="1">
    <location>
        <begin position="1"/>
        <end position="19"/>
    </location>
</feature>
<organism evidence="2 3">
    <name type="scientific">Halomarina oriensis</name>
    <dbReference type="NCBI Taxonomy" id="671145"/>
    <lineage>
        <taxon>Archaea</taxon>
        <taxon>Methanobacteriati</taxon>
        <taxon>Methanobacteriota</taxon>
        <taxon>Stenosarchaea group</taxon>
        <taxon>Halobacteria</taxon>
        <taxon>Halobacteriales</taxon>
        <taxon>Natronomonadaceae</taxon>
        <taxon>Halomarina</taxon>
    </lineage>
</organism>
<dbReference type="Proteomes" id="UP000451471">
    <property type="component" value="Unassembled WGS sequence"/>
</dbReference>
<dbReference type="Pfam" id="PF24430">
    <property type="entry name" value="DUF7553"/>
    <property type="match status" value="1"/>
</dbReference>
<dbReference type="OrthoDB" id="197463at2157"/>
<dbReference type="RefSeq" id="WP_158202733.1">
    <property type="nucleotide sequence ID" value="NZ_WSZK01000001.1"/>
</dbReference>
<protein>
    <submittedName>
        <fullName evidence="2">Uncharacterized protein</fullName>
    </submittedName>
</protein>